<keyword evidence="10" id="KW-1185">Reference proteome</keyword>
<dbReference type="Gene3D" id="3.30.565.10">
    <property type="entry name" value="Histidine kinase-like ATPase, C-terminal domain"/>
    <property type="match status" value="1"/>
</dbReference>
<keyword evidence="4" id="KW-0808">Transferase</keyword>
<dbReference type="SUPFAM" id="SSF55785">
    <property type="entry name" value="PYP-like sensor domain (PAS domain)"/>
    <property type="match status" value="2"/>
</dbReference>
<proteinExistence type="predicted"/>
<dbReference type="InterPro" id="IPR035965">
    <property type="entry name" value="PAS-like_dom_sf"/>
</dbReference>
<keyword evidence="6" id="KW-1133">Transmembrane helix</keyword>
<dbReference type="CDD" id="cd00082">
    <property type="entry name" value="HisKA"/>
    <property type="match status" value="1"/>
</dbReference>
<dbReference type="EMBL" id="JAPWGY010000009">
    <property type="protein sequence ID" value="MCZ4282678.1"/>
    <property type="molecule type" value="Genomic_DNA"/>
</dbReference>
<keyword evidence="9" id="KW-0547">Nucleotide-binding</keyword>
<dbReference type="NCBIfam" id="TIGR00229">
    <property type="entry name" value="sensory_box"/>
    <property type="match status" value="1"/>
</dbReference>
<accession>A0ABT4LNL1</accession>
<dbReference type="InterPro" id="IPR000700">
    <property type="entry name" value="PAS-assoc_C"/>
</dbReference>
<evidence type="ECO:0000256" key="4">
    <source>
        <dbReference type="ARBA" id="ARBA00022679"/>
    </source>
</evidence>
<evidence type="ECO:0000256" key="3">
    <source>
        <dbReference type="ARBA" id="ARBA00022553"/>
    </source>
</evidence>
<comment type="catalytic activity">
    <reaction evidence="1">
        <text>ATP + protein L-histidine = ADP + protein N-phospho-L-histidine.</text>
        <dbReference type="EC" id="2.7.13.3"/>
    </reaction>
</comment>
<evidence type="ECO:0000259" key="8">
    <source>
        <dbReference type="PROSITE" id="PS50113"/>
    </source>
</evidence>
<dbReference type="CDD" id="cd00130">
    <property type="entry name" value="PAS"/>
    <property type="match status" value="1"/>
</dbReference>
<dbReference type="InterPro" id="IPR000014">
    <property type="entry name" value="PAS"/>
</dbReference>
<dbReference type="PRINTS" id="PR00344">
    <property type="entry name" value="BCTRLSENSOR"/>
</dbReference>
<dbReference type="CDD" id="cd16922">
    <property type="entry name" value="HATPase_EvgS-ArcB-TorS-like"/>
    <property type="match status" value="1"/>
</dbReference>
<dbReference type="SMART" id="SM00387">
    <property type="entry name" value="HATPase_c"/>
    <property type="match status" value="1"/>
</dbReference>
<keyword evidence="6" id="KW-0812">Transmembrane</keyword>
<dbReference type="PROSITE" id="PS50109">
    <property type="entry name" value="HIS_KIN"/>
    <property type="match status" value="1"/>
</dbReference>
<dbReference type="Gene3D" id="1.10.287.130">
    <property type="match status" value="1"/>
</dbReference>
<feature type="transmembrane region" description="Helical" evidence="6">
    <location>
        <begin position="17"/>
        <end position="36"/>
    </location>
</feature>
<keyword evidence="9" id="KW-0067">ATP-binding</keyword>
<dbReference type="InterPro" id="IPR003594">
    <property type="entry name" value="HATPase_dom"/>
</dbReference>
<evidence type="ECO:0000256" key="6">
    <source>
        <dbReference type="SAM" id="Phobius"/>
    </source>
</evidence>
<dbReference type="GO" id="GO:0005524">
    <property type="term" value="F:ATP binding"/>
    <property type="evidence" value="ECO:0007669"/>
    <property type="project" value="UniProtKB-KW"/>
</dbReference>
<dbReference type="Pfam" id="PF02518">
    <property type="entry name" value="HATPase_c"/>
    <property type="match status" value="1"/>
</dbReference>
<dbReference type="RefSeq" id="WP_269424824.1">
    <property type="nucleotide sequence ID" value="NZ_JAPWGY010000009.1"/>
</dbReference>
<sequence length="858" mass="97362">MSIVVQSSLKRFARSTALLYATLAFLLVFFFVGITFKLEQRAVLQQEQIFNEQQFLQTQIAARAFQQILDDITRFSLQLESHFDIDRLDKSRTAEQLNSGLLQTQDFQQEILGVLIYNAQQTLLLSTLDEKKNNNLSLIYGTVNAWIQQNWVALASPEITSIVPVFHVTENEQFFAILRPIRRSGIFTAVSVTVADLSYLSQQYIKPLRSGEYGAAFMLNEQGVVIYDHETEIIGRSVFDDLHKSYPDLQRIDQRLVTETSGQDEYYFSASRLDSQKTVRKLISWHSIKIDTRRLVIALSAPDTEITRPIEKLRQQAIILALLLAFGLMVITALFFKKDLYSLRRTAKQLETELTLRDQALSKAEKNYSEMIENAAIGIYRTTPDGRLLQANPYLVRLNACESEEELILIANFNDDRWYKENDRRLEFKKKMEKEGYVEGFVSQIKSLKNREDKWVSETARAVRDEEGNILFYEGTMLDVTHLVHTEEARNKSDANLRAHITAMPDLGIIYSRKGDVIDIYGDQKLLFLNKEQMIGRNLKEMAGSKAVELWMDIIGKTIATEKVQNLEYFMPMDGAPRWFEARSALIIDKENTCPSVVILIRDITQRHLDQEALITALENADLANRSKSEFLANMSHELRTPLNAILGYSEIMEQQLLGPLENKKYLGYVSDIHSSGALLLEIINDILDLSKIEAGRYTLEEENINLAEVVEQTNRIIKGTAAEKNLEFDINRIPAFILYADARALKQILLNLLSNAIKFTPAGGKVILSASQENSGIQIKVTDTGIGMEPHDLARIFEPFFRVGQTMTTEVSGTGIGLALTRKLVEFHQGTLEIQSTIDEGTTATVTLPLARLIGRG</sequence>
<dbReference type="SUPFAM" id="SSF55874">
    <property type="entry name" value="ATPase domain of HSP90 chaperone/DNA topoisomerase II/histidine kinase"/>
    <property type="match status" value="1"/>
</dbReference>
<evidence type="ECO:0000313" key="10">
    <source>
        <dbReference type="Proteomes" id="UP001069802"/>
    </source>
</evidence>
<dbReference type="SMART" id="SM00388">
    <property type="entry name" value="HisKA"/>
    <property type="match status" value="1"/>
</dbReference>
<dbReference type="InterPro" id="IPR003661">
    <property type="entry name" value="HisK_dim/P_dom"/>
</dbReference>
<dbReference type="InterPro" id="IPR036890">
    <property type="entry name" value="HATPase_C_sf"/>
</dbReference>
<evidence type="ECO:0000259" key="7">
    <source>
        <dbReference type="PROSITE" id="PS50109"/>
    </source>
</evidence>
<evidence type="ECO:0000313" key="9">
    <source>
        <dbReference type="EMBL" id="MCZ4282678.1"/>
    </source>
</evidence>
<dbReference type="Pfam" id="PF08448">
    <property type="entry name" value="PAS_4"/>
    <property type="match status" value="1"/>
</dbReference>
<feature type="domain" description="PAC" evidence="8">
    <location>
        <begin position="439"/>
        <end position="492"/>
    </location>
</feature>
<feature type="domain" description="PAC" evidence="8">
    <location>
        <begin position="563"/>
        <end position="616"/>
    </location>
</feature>
<keyword evidence="3" id="KW-0597">Phosphoprotein</keyword>
<dbReference type="EC" id="2.7.13.3" evidence="2"/>
<dbReference type="PANTHER" id="PTHR43047">
    <property type="entry name" value="TWO-COMPONENT HISTIDINE PROTEIN KINASE"/>
    <property type="match status" value="1"/>
</dbReference>
<keyword evidence="5" id="KW-0418">Kinase</keyword>
<evidence type="ECO:0000256" key="5">
    <source>
        <dbReference type="ARBA" id="ARBA00022777"/>
    </source>
</evidence>
<dbReference type="SUPFAM" id="SSF47384">
    <property type="entry name" value="Homodimeric domain of signal transducing histidine kinase"/>
    <property type="match status" value="1"/>
</dbReference>
<evidence type="ECO:0000256" key="2">
    <source>
        <dbReference type="ARBA" id="ARBA00012438"/>
    </source>
</evidence>
<name>A0ABT4LNL1_9PROT</name>
<organism evidence="9 10">
    <name type="scientific">Kiloniella laminariae</name>
    <dbReference type="NCBI Taxonomy" id="454162"/>
    <lineage>
        <taxon>Bacteria</taxon>
        <taxon>Pseudomonadati</taxon>
        <taxon>Pseudomonadota</taxon>
        <taxon>Alphaproteobacteria</taxon>
        <taxon>Rhodospirillales</taxon>
        <taxon>Kiloniellaceae</taxon>
        <taxon>Kiloniella</taxon>
    </lineage>
</organism>
<dbReference type="PANTHER" id="PTHR43047:SF72">
    <property type="entry name" value="OSMOSENSING HISTIDINE PROTEIN KINASE SLN1"/>
    <property type="match status" value="1"/>
</dbReference>
<evidence type="ECO:0000256" key="1">
    <source>
        <dbReference type="ARBA" id="ARBA00000085"/>
    </source>
</evidence>
<dbReference type="Proteomes" id="UP001069802">
    <property type="component" value="Unassembled WGS sequence"/>
</dbReference>
<comment type="caution">
    <text evidence="9">The sequence shown here is derived from an EMBL/GenBank/DDBJ whole genome shotgun (WGS) entry which is preliminary data.</text>
</comment>
<dbReference type="Gene3D" id="3.30.450.20">
    <property type="entry name" value="PAS domain"/>
    <property type="match status" value="3"/>
</dbReference>
<feature type="domain" description="Histidine kinase" evidence="7">
    <location>
        <begin position="634"/>
        <end position="853"/>
    </location>
</feature>
<dbReference type="InterPro" id="IPR004358">
    <property type="entry name" value="Sig_transdc_His_kin-like_C"/>
</dbReference>
<dbReference type="InterPro" id="IPR005467">
    <property type="entry name" value="His_kinase_dom"/>
</dbReference>
<dbReference type="InterPro" id="IPR036097">
    <property type="entry name" value="HisK_dim/P_sf"/>
</dbReference>
<dbReference type="Pfam" id="PF00512">
    <property type="entry name" value="HisKA"/>
    <property type="match status" value="1"/>
</dbReference>
<keyword evidence="6" id="KW-0472">Membrane</keyword>
<gene>
    <name evidence="9" type="ORF">O4H49_17975</name>
</gene>
<dbReference type="InterPro" id="IPR013656">
    <property type="entry name" value="PAS_4"/>
</dbReference>
<protein>
    <recommendedName>
        <fullName evidence="2">histidine kinase</fullName>
        <ecNumber evidence="2">2.7.13.3</ecNumber>
    </recommendedName>
</protein>
<feature type="transmembrane region" description="Helical" evidence="6">
    <location>
        <begin position="317"/>
        <end position="336"/>
    </location>
</feature>
<dbReference type="PROSITE" id="PS50113">
    <property type="entry name" value="PAC"/>
    <property type="match status" value="2"/>
</dbReference>
<reference evidence="9" key="1">
    <citation type="submission" date="2022-12" db="EMBL/GenBank/DDBJ databases">
        <title>Bacterial isolates from different developmental stages of Nematostella vectensis.</title>
        <authorList>
            <person name="Fraune S."/>
        </authorList>
    </citation>
    <scope>NUCLEOTIDE SEQUENCE</scope>
    <source>
        <strain evidence="9">G21630-S1</strain>
    </source>
</reference>